<name>A0A9N7L763_9BACT</name>
<accession>A0A9N7L763</accession>
<keyword evidence="4 5" id="KW-0460">Magnesium</keyword>
<dbReference type="InterPro" id="IPR020550">
    <property type="entry name" value="Inositol_monophosphatase_CS"/>
</dbReference>
<dbReference type="EC" id="3.1.3.25" evidence="2"/>
<feature type="binding site" evidence="5">
    <location>
        <position position="88"/>
    </location>
    <ligand>
        <name>Mg(2+)</name>
        <dbReference type="ChEBI" id="CHEBI:18420"/>
        <label>1</label>
        <note>catalytic</note>
    </ligand>
</feature>
<dbReference type="GO" id="GO:0008934">
    <property type="term" value="F:inositol monophosphate 1-phosphatase activity"/>
    <property type="evidence" value="ECO:0007669"/>
    <property type="project" value="TreeGrafter"/>
</dbReference>
<feature type="binding site" evidence="5">
    <location>
        <position position="248"/>
    </location>
    <ligand>
        <name>Mg(2+)</name>
        <dbReference type="ChEBI" id="CHEBI:18420"/>
        <label>1</label>
        <note>catalytic</note>
    </ligand>
</feature>
<dbReference type="PANTHER" id="PTHR20854:SF4">
    <property type="entry name" value="INOSITOL-1-MONOPHOSPHATASE-RELATED"/>
    <property type="match status" value="1"/>
</dbReference>
<dbReference type="PANTHER" id="PTHR20854">
    <property type="entry name" value="INOSITOL MONOPHOSPHATASE"/>
    <property type="match status" value="1"/>
</dbReference>
<dbReference type="GO" id="GO:0016301">
    <property type="term" value="F:kinase activity"/>
    <property type="evidence" value="ECO:0007669"/>
    <property type="project" value="UniProtKB-KW"/>
</dbReference>
<dbReference type="GO" id="GO:0046872">
    <property type="term" value="F:metal ion binding"/>
    <property type="evidence" value="ECO:0007669"/>
    <property type="project" value="UniProtKB-KW"/>
</dbReference>
<keyword evidence="6" id="KW-0418">Kinase</keyword>
<gene>
    <name evidence="6" type="ORF">CCAX7_42300</name>
</gene>
<feature type="binding site" evidence="5">
    <location>
        <position position="85"/>
    </location>
    <ligand>
        <name>Mg(2+)</name>
        <dbReference type="ChEBI" id="CHEBI:18420"/>
        <label>1</label>
        <note>catalytic</note>
    </ligand>
</feature>
<dbReference type="Proteomes" id="UP000287394">
    <property type="component" value="Chromosome"/>
</dbReference>
<proteinExistence type="predicted"/>
<keyword evidence="6" id="KW-0808">Transferase</keyword>
<evidence type="ECO:0000256" key="3">
    <source>
        <dbReference type="ARBA" id="ARBA00022723"/>
    </source>
</evidence>
<dbReference type="SUPFAM" id="SSF56655">
    <property type="entry name" value="Carbohydrate phosphatase"/>
    <property type="match status" value="1"/>
</dbReference>
<feature type="binding site" evidence="5">
    <location>
        <position position="87"/>
    </location>
    <ligand>
        <name>Mg(2+)</name>
        <dbReference type="ChEBI" id="CHEBI:18420"/>
        <label>1</label>
        <note>catalytic</note>
    </ligand>
</feature>
<keyword evidence="7" id="KW-1185">Reference proteome</keyword>
<dbReference type="EMBL" id="AP025739">
    <property type="protein sequence ID" value="BDI32179.1"/>
    <property type="molecule type" value="Genomic_DNA"/>
</dbReference>
<keyword evidence="3 5" id="KW-0479">Metal-binding</keyword>
<dbReference type="Pfam" id="PF00459">
    <property type="entry name" value="Inositol_P"/>
    <property type="match status" value="1"/>
</dbReference>
<comment type="cofactor">
    <cofactor evidence="5">
        <name>Mg(2+)</name>
        <dbReference type="ChEBI" id="CHEBI:18420"/>
    </cofactor>
</comment>
<dbReference type="RefSeq" id="WP_165864290.1">
    <property type="nucleotide sequence ID" value="NZ_AP025739.1"/>
</dbReference>
<dbReference type="AlphaFoldDB" id="A0A9N7L763"/>
<dbReference type="GO" id="GO:0007165">
    <property type="term" value="P:signal transduction"/>
    <property type="evidence" value="ECO:0007669"/>
    <property type="project" value="TreeGrafter"/>
</dbReference>
<evidence type="ECO:0000256" key="4">
    <source>
        <dbReference type="ARBA" id="ARBA00022842"/>
    </source>
</evidence>
<sequence>MTPQETVVALTRHIRGAVRPHLGAWHGRTISGTAASGDATFAIDDIAEEAIVSFIEKEKLSIAYYSEDKGLIEFGSSPEGVLIIDPIDGTRPAVAGFESCVVSVALADYTADVTMGDVRFGCIQEIKSDQMFLAERGKGAQWIGSDGASTDLRLLPITEITKAPLSYEIVARPIEWIATALGDIINDASTKGGCFVFNSTAFSLTRLLTGQLAAVLDVGARILKDHPASRDRYVELGRGTPIGLFTYDIAAAALIATEAGAIVTDAHGNSFDSTRLLDTSESNLKSIVAASNSTLHDKLMRAVDVGVAKISIAEKGL</sequence>
<dbReference type="GO" id="GO:0046854">
    <property type="term" value="P:phosphatidylinositol phosphate biosynthetic process"/>
    <property type="evidence" value="ECO:0007669"/>
    <property type="project" value="InterPro"/>
</dbReference>
<organism evidence="6 7">
    <name type="scientific">Capsulimonas corticalis</name>
    <dbReference type="NCBI Taxonomy" id="2219043"/>
    <lineage>
        <taxon>Bacteria</taxon>
        <taxon>Bacillati</taxon>
        <taxon>Armatimonadota</taxon>
        <taxon>Armatimonadia</taxon>
        <taxon>Capsulimonadales</taxon>
        <taxon>Capsulimonadaceae</taxon>
        <taxon>Capsulimonas</taxon>
    </lineage>
</organism>
<evidence type="ECO:0000313" key="6">
    <source>
        <dbReference type="EMBL" id="BDI32179.1"/>
    </source>
</evidence>
<protein>
    <recommendedName>
        <fullName evidence="2">inositol-phosphate phosphatase</fullName>
        <ecNumber evidence="2">3.1.3.25</ecNumber>
    </recommendedName>
</protein>
<dbReference type="Gene3D" id="3.30.540.10">
    <property type="entry name" value="Fructose-1,6-Bisphosphatase, subunit A, domain 1"/>
    <property type="match status" value="1"/>
</dbReference>
<dbReference type="Gene3D" id="3.40.190.80">
    <property type="match status" value="1"/>
</dbReference>
<dbReference type="PROSITE" id="PS00630">
    <property type="entry name" value="IMP_2"/>
    <property type="match status" value="1"/>
</dbReference>
<evidence type="ECO:0000256" key="1">
    <source>
        <dbReference type="ARBA" id="ARBA00001033"/>
    </source>
</evidence>
<dbReference type="KEGG" id="ccot:CCAX7_42300"/>
<comment type="catalytic activity">
    <reaction evidence="1">
        <text>a myo-inositol phosphate + H2O = myo-inositol + phosphate</text>
        <dbReference type="Rhea" id="RHEA:24056"/>
        <dbReference type="ChEBI" id="CHEBI:15377"/>
        <dbReference type="ChEBI" id="CHEBI:17268"/>
        <dbReference type="ChEBI" id="CHEBI:43474"/>
        <dbReference type="ChEBI" id="CHEBI:84139"/>
        <dbReference type="EC" id="3.1.3.25"/>
    </reaction>
</comment>
<dbReference type="PRINTS" id="PR00377">
    <property type="entry name" value="IMPHPHTASES"/>
</dbReference>
<reference evidence="6 7" key="1">
    <citation type="journal article" date="2019" name="Int. J. Syst. Evol. Microbiol.">
        <title>Capsulimonas corticalis gen. nov., sp. nov., an aerobic capsulated bacterium, of a novel bacterial order, Capsulimonadales ord. nov., of the class Armatimonadia of the phylum Armatimonadetes.</title>
        <authorList>
            <person name="Li J."/>
            <person name="Kudo C."/>
            <person name="Tonouchi A."/>
        </authorList>
    </citation>
    <scope>NUCLEOTIDE SEQUENCE [LARGE SCALE GENOMIC DNA]</scope>
    <source>
        <strain evidence="6 7">AX-7</strain>
    </source>
</reference>
<dbReference type="GO" id="GO:0006020">
    <property type="term" value="P:inositol metabolic process"/>
    <property type="evidence" value="ECO:0007669"/>
    <property type="project" value="TreeGrafter"/>
</dbReference>
<evidence type="ECO:0000256" key="5">
    <source>
        <dbReference type="PIRSR" id="PIRSR600760-2"/>
    </source>
</evidence>
<feature type="binding site" evidence="5">
    <location>
        <position position="67"/>
    </location>
    <ligand>
        <name>Mg(2+)</name>
        <dbReference type="ChEBI" id="CHEBI:18420"/>
        <label>1</label>
        <note>catalytic</note>
    </ligand>
</feature>
<dbReference type="InterPro" id="IPR000760">
    <property type="entry name" value="Inositol_monophosphatase-like"/>
</dbReference>
<evidence type="ECO:0000256" key="2">
    <source>
        <dbReference type="ARBA" id="ARBA00013106"/>
    </source>
</evidence>
<evidence type="ECO:0000313" key="7">
    <source>
        <dbReference type="Proteomes" id="UP000287394"/>
    </source>
</evidence>